<dbReference type="PANTHER" id="PTHR39953">
    <property type="entry name" value="RE54151P"/>
    <property type="match status" value="1"/>
</dbReference>
<dbReference type="PANTHER" id="PTHR39953:SF1">
    <property type="entry name" value="RE54151P"/>
    <property type="match status" value="1"/>
</dbReference>
<name>A0A9N9QIS3_9CUCU</name>
<organism evidence="1 2">
    <name type="scientific">Ceutorhynchus assimilis</name>
    <name type="common">cabbage seed weevil</name>
    <dbReference type="NCBI Taxonomy" id="467358"/>
    <lineage>
        <taxon>Eukaryota</taxon>
        <taxon>Metazoa</taxon>
        <taxon>Ecdysozoa</taxon>
        <taxon>Arthropoda</taxon>
        <taxon>Hexapoda</taxon>
        <taxon>Insecta</taxon>
        <taxon>Pterygota</taxon>
        <taxon>Neoptera</taxon>
        <taxon>Endopterygota</taxon>
        <taxon>Coleoptera</taxon>
        <taxon>Polyphaga</taxon>
        <taxon>Cucujiformia</taxon>
        <taxon>Curculionidae</taxon>
        <taxon>Ceutorhynchinae</taxon>
        <taxon>Ceutorhynchus</taxon>
    </lineage>
</organism>
<dbReference type="InterPro" id="IPR011604">
    <property type="entry name" value="PDDEXK-like_dom_sf"/>
</dbReference>
<proteinExistence type="predicted"/>
<dbReference type="AlphaFoldDB" id="A0A9N9QIS3"/>
<dbReference type="OrthoDB" id="261614at2759"/>
<protein>
    <submittedName>
        <fullName evidence="1">Uncharacterized protein</fullName>
    </submittedName>
</protein>
<gene>
    <name evidence="1" type="ORF">CEUTPL_LOCUS12655</name>
</gene>
<accession>A0A9N9QIS3</accession>
<keyword evidence="2" id="KW-1185">Reference proteome</keyword>
<evidence type="ECO:0000313" key="1">
    <source>
        <dbReference type="EMBL" id="CAG9772237.1"/>
    </source>
</evidence>
<reference evidence="1" key="1">
    <citation type="submission" date="2022-01" db="EMBL/GenBank/DDBJ databases">
        <authorList>
            <person name="King R."/>
        </authorList>
    </citation>
    <scope>NUCLEOTIDE SEQUENCE</scope>
</reference>
<dbReference type="Gene3D" id="3.90.320.10">
    <property type="match status" value="1"/>
</dbReference>
<sequence>MDLQSLINKPRPPLIPRNGQHLEDMLVQAKASATGLDGNIFLHMGVTEKTTMSMFQLILSYKENEPSPSPEDFIEYIRSIMTEDLCREAERSTVSQSKSTEWYELRFGRITASIIYEASRCKTKEGSLVEAILGGAKHIETDAIERGLLLESQLNMNEKHLEENFAALLEDVITQKPKRAGDFITRCYLSSPPSREKFKVDFAQYISNKIASSKDGDAEEEVEEERVAL</sequence>
<evidence type="ECO:0000313" key="2">
    <source>
        <dbReference type="Proteomes" id="UP001152799"/>
    </source>
</evidence>
<dbReference type="EMBL" id="OU892284">
    <property type="protein sequence ID" value="CAG9772237.1"/>
    <property type="molecule type" value="Genomic_DNA"/>
</dbReference>
<dbReference type="Proteomes" id="UP001152799">
    <property type="component" value="Chromosome 8"/>
</dbReference>